<dbReference type="PANTHER" id="PTHR31793:SF27">
    <property type="entry name" value="NOVEL THIOESTERASE SUPERFAMILY DOMAIN AND SAPOSIN A-TYPE DOMAIN CONTAINING PROTEIN (0610012H03RIK)"/>
    <property type="match status" value="1"/>
</dbReference>
<dbReference type="Proteomes" id="UP001222275">
    <property type="component" value="Chromosome"/>
</dbReference>
<dbReference type="EMBL" id="CP102381">
    <property type="protein sequence ID" value="WEJ62395.1"/>
    <property type="molecule type" value="Genomic_DNA"/>
</dbReference>
<dbReference type="Pfam" id="PF13279">
    <property type="entry name" value="4HBT_2"/>
    <property type="match status" value="1"/>
</dbReference>
<dbReference type="PANTHER" id="PTHR31793">
    <property type="entry name" value="4-HYDROXYBENZOYL-COA THIOESTERASE FAMILY MEMBER"/>
    <property type="match status" value="1"/>
</dbReference>
<reference evidence="3 4" key="1">
    <citation type="submission" date="2022-06" db="EMBL/GenBank/DDBJ databases">
        <title>Thiomicrohabdus sp. nov, an obligately chemolithoautotrophic, sulfur-oxidizing bacterium isolated from beach of Guanyin Mountain. Amoy.</title>
        <authorList>
            <person name="Zhu H."/>
        </authorList>
    </citation>
    <scope>NUCLEOTIDE SEQUENCE [LARGE SCALE GENOMIC DNA]</scope>
    <source>
        <strain evidence="3 4">XGS-01</strain>
    </source>
</reference>
<evidence type="ECO:0000256" key="1">
    <source>
        <dbReference type="ARBA" id="ARBA00005953"/>
    </source>
</evidence>
<dbReference type="SUPFAM" id="SSF54637">
    <property type="entry name" value="Thioesterase/thiol ester dehydrase-isomerase"/>
    <property type="match status" value="1"/>
</dbReference>
<dbReference type="PIRSF" id="PIRSF003230">
    <property type="entry name" value="YbgC"/>
    <property type="match status" value="1"/>
</dbReference>
<organism evidence="3 4">
    <name type="scientific">Thiomicrorhabdus lithotrophica</name>
    <dbReference type="NCBI Taxonomy" id="2949997"/>
    <lineage>
        <taxon>Bacteria</taxon>
        <taxon>Pseudomonadati</taxon>
        <taxon>Pseudomonadota</taxon>
        <taxon>Gammaproteobacteria</taxon>
        <taxon>Thiotrichales</taxon>
        <taxon>Piscirickettsiaceae</taxon>
        <taxon>Thiomicrorhabdus</taxon>
    </lineage>
</organism>
<keyword evidence="4" id="KW-1185">Reference proteome</keyword>
<dbReference type="Gene3D" id="3.10.129.10">
    <property type="entry name" value="Hotdog Thioesterase"/>
    <property type="match status" value="1"/>
</dbReference>
<proteinExistence type="inferred from homology"/>
<gene>
    <name evidence="3" type="ORF">NR989_10290</name>
</gene>
<name>A0ABY8C8W6_9GAMM</name>
<dbReference type="InterPro" id="IPR006684">
    <property type="entry name" value="YbgC/YbaW"/>
</dbReference>
<comment type="similarity">
    <text evidence="1">Belongs to the 4-hydroxybenzoyl-CoA thioesterase family.</text>
</comment>
<dbReference type="InterPro" id="IPR029069">
    <property type="entry name" value="HotDog_dom_sf"/>
</dbReference>
<dbReference type="CDD" id="cd00586">
    <property type="entry name" value="4HBT"/>
    <property type="match status" value="1"/>
</dbReference>
<dbReference type="RefSeq" id="WP_275594652.1">
    <property type="nucleotide sequence ID" value="NZ_CP102381.1"/>
</dbReference>
<keyword evidence="2" id="KW-0378">Hydrolase</keyword>
<evidence type="ECO:0000256" key="2">
    <source>
        <dbReference type="ARBA" id="ARBA00022801"/>
    </source>
</evidence>
<evidence type="ECO:0000313" key="4">
    <source>
        <dbReference type="Proteomes" id="UP001222275"/>
    </source>
</evidence>
<dbReference type="InterPro" id="IPR050563">
    <property type="entry name" value="4-hydroxybenzoyl-CoA_TE"/>
</dbReference>
<sequence>MFKLEMKVRDYECDIQGVVNNAVYQNYLEHSRHEFLLENNIDFVALANKGIHLVVVRAELDYKQSLKPGDALYITVELEKESRVKYVFVQKVYRSVDDKLMLQARTLGVALNEKGRPTSFEALENIVS</sequence>
<accession>A0ABY8C8W6</accession>
<evidence type="ECO:0000313" key="3">
    <source>
        <dbReference type="EMBL" id="WEJ62395.1"/>
    </source>
</evidence>
<protein>
    <submittedName>
        <fullName evidence="3">Acyl-CoA thioesterase</fullName>
    </submittedName>
</protein>